<proteinExistence type="predicted"/>
<reference evidence="2" key="1">
    <citation type="submission" date="2014-09" db="EMBL/GenBank/DDBJ databases">
        <title>Genome sequence of the luminous mushroom Mycena chlorophos for searching fungal bioluminescence genes.</title>
        <authorList>
            <person name="Tanaka Y."/>
            <person name="Kasuga D."/>
            <person name="Oba Y."/>
            <person name="Hase S."/>
            <person name="Sato K."/>
            <person name="Oba Y."/>
            <person name="Sakakibara Y."/>
        </authorList>
    </citation>
    <scope>NUCLEOTIDE SEQUENCE</scope>
</reference>
<dbReference type="EMBL" id="DF848521">
    <property type="protein sequence ID" value="GAT54171.1"/>
    <property type="molecule type" value="Genomic_DNA"/>
</dbReference>
<organism evidence="2 3">
    <name type="scientific">Mycena chlorophos</name>
    <name type="common">Agaric fungus</name>
    <name type="synonym">Agaricus chlorophos</name>
    <dbReference type="NCBI Taxonomy" id="658473"/>
    <lineage>
        <taxon>Eukaryota</taxon>
        <taxon>Fungi</taxon>
        <taxon>Dikarya</taxon>
        <taxon>Basidiomycota</taxon>
        <taxon>Agaricomycotina</taxon>
        <taxon>Agaricomycetes</taxon>
        <taxon>Agaricomycetidae</taxon>
        <taxon>Agaricales</taxon>
        <taxon>Marasmiineae</taxon>
        <taxon>Mycenaceae</taxon>
        <taxon>Mycena</taxon>
    </lineage>
</organism>
<evidence type="ECO:0000256" key="1">
    <source>
        <dbReference type="SAM" id="MobiDB-lite"/>
    </source>
</evidence>
<accession>A0ABQ0LSW6</accession>
<evidence type="ECO:0000313" key="3">
    <source>
        <dbReference type="Proteomes" id="UP000815677"/>
    </source>
</evidence>
<gene>
    <name evidence="2" type="ORF">MCHLO_11047</name>
</gene>
<protein>
    <submittedName>
        <fullName evidence="2">Uncharacterized protein</fullName>
    </submittedName>
</protein>
<sequence>MERRVRRMSHGQASGEVDPSDEFRQANRHASTAFVQWRHEQTSPSSIRVHHVTCLSLSSQPATSETSSPYSRKTQTSPSYVICLIRSARIKSANYALLFTLGLRTSNTPTLHTPTTINSYQR</sequence>
<name>A0ABQ0LSW6_MYCCL</name>
<evidence type="ECO:0000313" key="2">
    <source>
        <dbReference type="EMBL" id="GAT54171.1"/>
    </source>
</evidence>
<keyword evidence="3" id="KW-1185">Reference proteome</keyword>
<dbReference type="Proteomes" id="UP000815677">
    <property type="component" value="Unassembled WGS sequence"/>
</dbReference>
<feature type="region of interest" description="Disordered" evidence="1">
    <location>
        <begin position="1"/>
        <end position="25"/>
    </location>
</feature>